<feature type="region of interest" description="Disordered" evidence="1">
    <location>
        <begin position="1"/>
        <end position="40"/>
    </location>
</feature>
<dbReference type="RefSeq" id="XP_033461876.1">
    <property type="nucleotide sequence ID" value="XM_033599154.1"/>
</dbReference>
<reference evidence="3" key="2">
    <citation type="submission" date="2020-04" db="EMBL/GenBank/DDBJ databases">
        <authorList>
            <consortium name="NCBI Genome Project"/>
        </authorList>
    </citation>
    <scope>NUCLEOTIDE SEQUENCE</scope>
    <source>
        <strain evidence="3">CBS 342.82</strain>
    </source>
</reference>
<evidence type="ECO:0000313" key="2">
    <source>
        <dbReference type="Proteomes" id="UP000504637"/>
    </source>
</evidence>
<feature type="compositionally biased region" description="Polar residues" evidence="1">
    <location>
        <begin position="18"/>
        <end position="38"/>
    </location>
</feature>
<protein>
    <submittedName>
        <fullName evidence="3">Uncharacterized protein</fullName>
    </submittedName>
</protein>
<gene>
    <name evidence="3" type="ORF">K489DRAFT_143020</name>
</gene>
<accession>A0A6J3M9X4</accession>
<dbReference type="Proteomes" id="UP000504637">
    <property type="component" value="Unplaced"/>
</dbReference>
<name>A0A6J3M9X4_9PEZI</name>
<evidence type="ECO:0000256" key="1">
    <source>
        <dbReference type="SAM" id="MobiDB-lite"/>
    </source>
</evidence>
<proteinExistence type="predicted"/>
<sequence>MLEGLAHAQRRQQDLTRDSASSQTQALQPTYQPTNQPHHTADCKLIPERITPEQRYNTPFLLSSPARAAHSAHSALTRSHVSTRPGPAAGRGADAQANAKPHLSAEISRLVCCGPPFSLLQLQVGRVDRDGAISHLVASVRVPILTRILSPVYFRFVLC</sequence>
<keyword evidence="2" id="KW-1185">Reference proteome</keyword>
<reference evidence="3" key="3">
    <citation type="submission" date="2025-08" db="UniProtKB">
        <authorList>
            <consortium name="RefSeq"/>
        </authorList>
    </citation>
    <scope>IDENTIFICATION</scope>
    <source>
        <strain evidence="3">CBS 342.82</strain>
    </source>
</reference>
<dbReference type="AlphaFoldDB" id="A0A6J3M9X4"/>
<feature type="region of interest" description="Disordered" evidence="1">
    <location>
        <begin position="69"/>
        <end position="94"/>
    </location>
</feature>
<organism evidence="3">
    <name type="scientific">Dissoconium aciculare CBS 342.82</name>
    <dbReference type="NCBI Taxonomy" id="1314786"/>
    <lineage>
        <taxon>Eukaryota</taxon>
        <taxon>Fungi</taxon>
        <taxon>Dikarya</taxon>
        <taxon>Ascomycota</taxon>
        <taxon>Pezizomycotina</taxon>
        <taxon>Dothideomycetes</taxon>
        <taxon>Dothideomycetidae</taxon>
        <taxon>Mycosphaerellales</taxon>
        <taxon>Dissoconiaceae</taxon>
        <taxon>Dissoconium</taxon>
    </lineage>
</organism>
<dbReference type="GeneID" id="54356953"/>
<evidence type="ECO:0000313" key="3">
    <source>
        <dbReference type="RefSeq" id="XP_033461876.1"/>
    </source>
</evidence>
<reference evidence="3" key="1">
    <citation type="submission" date="2020-01" db="EMBL/GenBank/DDBJ databases">
        <authorList>
            <consortium name="DOE Joint Genome Institute"/>
            <person name="Haridas S."/>
            <person name="Albert R."/>
            <person name="Binder M."/>
            <person name="Bloem J."/>
            <person name="Labutti K."/>
            <person name="Salamov A."/>
            <person name="Andreopoulos B."/>
            <person name="Baker S.E."/>
            <person name="Barry K."/>
            <person name="Bills G."/>
            <person name="Bluhm B.H."/>
            <person name="Cannon C."/>
            <person name="Castanera R."/>
            <person name="Culley D.E."/>
            <person name="Daum C."/>
            <person name="Ezra D."/>
            <person name="Gonzalez J.B."/>
            <person name="Henrissat B."/>
            <person name="Kuo A."/>
            <person name="Liang C."/>
            <person name="Lipzen A."/>
            <person name="Lutzoni F."/>
            <person name="Magnuson J."/>
            <person name="Mondo S."/>
            <person name="Nolan M."/>
            <person name="Ohm R."/>
            <person name="Pangilinan J."/>
            <person name="Park H.-J."/>
            <person name="Ramirez L."/>
            <person name="Alfaro M."/>
            <person name="Sun H."/>
            <person name="Tritt A."/>
            <person name="Yoshinaga Y."/>
            <person name="Zwiers L.-H."/>
            <person name="Turgeon B.G."/>
            <person name="Goodwin S.B."/>
            <person name="Spatafora J.W."/>
            <person name="Crous P.W."/>
            <person name="Grigoriev I.V."/>
        </authorList>
    </citation>
    <scope>NUCLEOTIDE SEQUENCE</scope>
    <source>
        <strain evidence="3">CBS 342.82</strain>
    </source>
</reference>